<dbReference type="Proteomes" id="UP000029725">
    <property type="component" value="Unassembled WGS sequence"/>
</dbReference>
<dbReference type="SMART" id="SM00151">
    <property type="entry name" value="SWIB"/>
    <property type="match status" value="1"/>
</dbReference>
<dbReference type="PANTHER" id="PTHR13844">
    <property type="entry name" value="SWI/SNF-RELATED MATRIX-ASSOCIATED ACTIN-DEPENDENT REGULATOR OF CHROMATIN SUBFAMILY D"/>
    <property type="match status" value="1"/>
</dbReference>
<evidence type="ECO:0000256" key="1">
    <source>
        <dbReference type="SAM" id="MobiDB-lite"/>
    </source>
</evidence>
<name>A0A098VQL0_9MICR</name>
<dbReference type="PROSITE" id="PS51925">
    <property type="entry name" value="SWIB_MDM2"/>
    <property type="match status" value="1"/>
</dbReference>
<dbReference type="AlphaFoldDB" id="A0A098VQL0"/>
<evidence type="ECO:0000313" key="4">
    <source>
        <dbReference type="Proteomes" id="UP000029725"/>
    </source>
</evidence>
<dbReference type="EMBL" id="JMKJ01000333">
    <property type="protein sequence ID" value="KGG51255.1"/>
    <property type="molecule type" value="Genomic_DNA"/>
</dbReference>
<gene>
    <name evidence="3" type="ORF">DI09_3p170</name>
</gene>
<proteinExistence type="predicted"/>
<evidence type="ECO:0000313" key="3">
    <source>
        <dbReference type="EMBL" id="KGG51255.1"/>
    </source>
</evidence>
<organism evidence="3 4">
    <name type="scientific">Mitosporidium daphniae</name>
    <dbReference type="NCBI Taxonomy" id="1485682"/>
    <lineage>
        <taxon>Eukaryota</taxon>
        <taxon>Fungi</taxon>
        <taxon>Fungi incertae sedis</taxon>
        <taxon>Microsporidia</taxon>
        <taxon>Mitosporidium</taxon>
    </lineage>
</organism>
<protein>
    <recommendedName>
        <fullName evidence="2">DM2 domain-containing protein</fullName>
    </recommendedName>
</protein>
<feature type="region of interest" description="Disordered" evidence="1">
    <location>
        <begin position="74"/>
        <end position="100"/>
    </location>
</feature>
<dbReference type="CDD" id="cd10567">
    <property type="entry name" value="SWIB-MDM2_like"/>
    <property type="match status" value="1"/>
</dbReference>
<dbReference type="Pfam" id="PF02201">
    <property type="entry name" value="SWIB"/>
    <property type="match status" value="1"/>
</dbReference>
<dbReference type="OrthoDB" id="10251073at2759"/>
<dbReference type="InterPro" id="IPR003121">
    <property type="entry name" value="SWIB_MDM2_domain"/>
</dbReference>
<dbReference type="SUPFAM" id="SSF47592">
    <property type="entry name" value="SWIB/MDM2 domain"/>
    <property type="match status" value="1"/>
</dbReference>
<comment type="caution">
    <text evidence="3">The sequence shown here is derived from an EMBL/GenBank/DDBJ whole genome shotgun (WGS) entry which is preliminary data.</text>
</comment>
<dbReference type="Gene3D" id="1.10.245.10">
    <property type="entry name" value="SWIB/MDM2 domain"/>
    <property type="match status" value="1"/>
</dbReference>
<sequence>MHSDPQTTTLKETRISLEKEFPGRPELISPQMRMLIIEEIRSELRKRMDVNSESLEILQEQSDHQLALQLAREERMATKRPKRSTGIHGSITSKKKAAPIKKKRTGVSNFPVLHASPKLSICLGGRTEVTSAEAIKLIWVHIKEADLQDPRDRRYILADEKLGGIFGNHRRVHMFHLGRFVQQHLFKTKQVYLE</sequence>
<dbReference type="HOGENOM" id="CLU_046065_1_0_1"/>
<dbReference type="VEuPathDB" id="MicrosporidiaDB:DI09_3p170"/>
<keyword evidence="4" id="KW-1185">Reference proteome</keyword>
<dbReference type="RefSeq" id="XP_013237682.1">
    <property type="nucleotide sequence ID" value="XM_013382228.1"/>
</dbReference>
<reference evidence="3 4" key="1">
    <citation type="submission" date="2014-04" db="EMBL/GenBank/DDBJ databases">
        <title>A new species of microsporidia sheds light on the evolution of extreme parasitism.</title>
        <authorList>
            <person name="Haag K.L."/>
            <person name="James T.Y."/>
            <person name="Larsson R."/>
            <person name="Schaer T.M."/>
            <person name="Refardt D."/>
            <person name="Pombert J.-F."/>
            <person name="Ebert D."/>
        </authorList>
    </citation>
    <scope>NUCLEOTIDE SEQUENCE [LARGE SCALE GENOMIC DNA]</scope>
    <source>
        <strain evidence="3 4">UGP3</strain>
        <tissue evidence="3">Spores</tissue>
    </source>
</reference>
<dbReference type="InterPro" id="IPR019835">
    <property type="entry name" value="SWIB_domain"/>
</dbReference>
<feature type="domain" description="DM2" evidence="2">
    <location>
        <begin position="108"/>
        <end position="187"/>
    </location>
</feature>
<evidence type="ECO:0000259" key="2">
    <source>
        <dbReference type="PROSITE" id="PS51925"/>
    </source>
</evidence>
<dbReference type="InterPro" id="IPR036885">
    <property type="entry name" value="SWIB_MDM2_dom_sf"/>
</dbReference>
<accession>A0A098VQL0</accession>
<dbReference type="GeneID" id="25259814"/>